<evidence type="ECO:0000313" key="3">
    <source>
        <dbReference type="Proteomes" id="UP001375240"/>
    </source>
</evidence>
<feature type="region of interest" description="Disordered" evidence="1">
    <location>
        <begin position="261"/>
        <end position="295"/>
    </location>
</feature>
<reference evidence="2 3" key="1">
    <citation type="submission" date="2019-10" db="EMBL/GenBank/DDBJ databases">
        <authorList>
            <person name="Palmer J.M."/>
        </authorList>
    </citation>
    <scope>NUCLEOTIDE SEQUENCE [LARGE SCALE GENOMIC DNA]</scope>
    <source>
        <strain evidence="2 3">TWF696</strain>
    </source>
</reference>
<keyword evidence="3" id="KW-1185">Reference proteome</keyword>
<gene>
    <name evidence="2" type="ORF">TWF696_007602</name>
</gene>
<organism evidence="2 3">
    <name type="scientific">Orbilia brochopaga</name>
    <dbReference type="NCBI Taxonomy" id="3140254"/>
    <lineage>
        <taxon>Eukaryota</taxon>
        <taxon>Fungi</taxon>
        <taxon>Dikarya</taxon>
        <taxon>Ascomycota</taxon>
        <taxon>Pezizomycotina</taxon>
        <taxon>Orbiliomycetes</taxon>
        <taxon>Orbiliales</taxon>
        <taxon>Orbiliaceae</taxon>
        <taxon>Orbilia</taxon>
    </lineage>
</organism>
<evidence type="ECO:0000256" key="1">
    <source>
        <dbReference type="SAM" id="MobiDB-lite"/>
    </source>
</evidence>
<comment type="caution">
    <text evidence="2">The sequence shown here is derived from an EMBL/GenBank/DDBJ whole genome shotgun (WGS) entry which is preliminary data.</text>
</comment>
<dbReference type="Proteomes" id="UP001375240">
    <property type="component" value="Unassembled WGS sequence"/>
</dbReference>
<proteinExistence type="predicted"/>
<sequence length="295" mass="32036">MHISTLVYRYIAPAIVLYSGLSMADSALIPNSDDWSGTDCRVGLWAFGNYNSDDGFRGGPSGFEDKPPTDGSCQFVNTEYANNIESFKVGGDCDCTFYDDDKCQVGLFSAHRRWDGSLKNNGGNDNKIESYSCRYSPGASCAVSLWSGCGGAALFASEYTCGSHWEKDILFGKDPAKGEESDCFDITNDDGVAIDRISGVGVSNFGCGCKVYDMPGCLDENQIMDFRAPNQGGIAFGKHSMTVQSVKCYFNPATIRQAQAELAEQEAEKPKKFKPKVARRTTSRVARRSSAQIAS</sequence>
<evidence type="ECO:0000313" key="2">
    <source>
        <dbReference type="EMBL" id="KAK6343949.1"/>
    </source>
</evidence>
<accession>A0AAV9UPC2</accession>
<dbReference type="AlphaFoldDB" id="A0AAV9UPC2"/>
<protein>
    <submittedName>
        <fullName evidence="2">Uncharacterized protein</fullName>
    </submittedName>
</protein>
<name>A0AAV9UPC2_9PEZI</name>
<dbReference type="EMBL" id="JAVHNQ010000006">
    <property type="protein sequence ID" value="KAK6343949.1"/>
    <property type="molecule type" value="Genomic_DNA"/>
</dbReference>
<feature type="compositionally biased region" description="Basic residues" evidence="1">
    <location>
        <begin position="271"/>
        <end position="287"/>
    </location>
</feature>